<dbReference type="PRINTS" id="PR00420">
    <property type="entry name" value="RNGMNOXGNASE"/>
</dbReference>
<dbReference type="EMBL" id="BMXL01000001">
    <property type="protein sequence ID" value="GHD15876.1"/>
    <property type="molecule type" value="Genomic_DNA"/>
</dbReference>
<dbReference type="NCBIfam" id="NF004834">
    <property type="entry name" value="PRK06185.1-3"/>
    <property type="match status" value="1"/>
</dbReference>
<feature type="domain" description="FAD-binding" evidence="2">
    <location>
        <begin position="4"/>
        <end position="337"/>
    </location>
</feature>
<keyword evidence="4" id="KW-1185">Reference proteome</keyword>
<gene>
    <name evidence="3" type="ORF">GCM10007147_03760</name>
</gene>
<proteinExistence type="predicted"/>
<evidence type="ECO:0000259" key="2">
    <source>
        <dbReference type="Pfam" id="PF01494"/>
    </source>
</evidence>
<dbReference type="GO" id="GO:0016491">
    <property type="term" value="F:oxidoreductase activity"/>
    <property type="evidence" value="ECO:0007669"/>
    <property type="project" value="UniProtKB-KW"/>
</dbReference>
<organism evidence="3 4">
    <name type="scientific">Nocardiopsis kunsanensis</name>
    <dbReference type="NCBI Taxonomy" id="141693"/>
    <lineage>
        <taxon>Bacteria</taxon>
        <taxon>Bacillati</taxon>
        <taxon>Actinomycetota</taxon>
        <taxon>Actinomycetes</taxon>
        <taxon>Streptosporangiales</taxon>
        <taxon>Nocardiopsidaceae</taxon>
        <taxon>Nocardiopsis</taxon>
    </lineage>
</organism>
<evidence type="ECO:0000256" key="1">
    <source>
        <dbReference type="ARBA" id="ARBA00023002"/>
    </source>
</evidence>
<dbReference type="PANTHER" id="PTHR43476">
    <property type="entry name" value="3-(3-HYDROXY-PHENYL)PROPIONATE/3-HYDROXYCINNAMIC ACID HYDROXYLASE"/>
    <property type="match status" value="1"/>
</dbReference>
<dbReference type="Pfam" id="PF01494">
    <property type="entry name" value="FAD_binding_3"/>
    <property type="match status" value="1"/>
</dbReference>
<accession>A0A918X6R4</accession>
<dbReference type="SUPFAM" id="SSF51905">
    <property type="entry name" value="FAD/NAD(P)-binding domain"/>
    <property type="match status" value="1"/>
</dbReference>
<dbReference type="InterPro" id="IPR050631">
    <property type="entry name" value="PheA/TfdB_FAD_monoxygenase"/>
</dbReference>
<name>A0A918X6R4_9ACTN</name>
<evidence type="ECO:0000313" key="3">
    <source>
        <dbReference type="EMBL" id="GHD15876.1"/>
    </source>
</evidence>
<dbReference type="AlphaFoldDB" id="A0A918X6R4"/>
<dbReference type="InterPro" id="IPR002938">
    <property type="entry name" value="FAD-bd"/>
</dbReference>
<evidence type="ECO:0000313" key="4">
    <source>
        <dbReference type="Proteomes" id="UP000654947"/>
    </source>
</evidence>
<dbReference type="NCBIfam" id="NF004833">
    <property type="entry name" value="PRK06185.1-1"/>
    <property type="match status" value="1"/>
</dbReference>
<dbReference type="PANTHER" id="PTHR43476:SF5">
    <property type="entry name" value="FAD-DEPENDENT MONOOXYGENASE"/>
    <property type="match status" value="1"/>
</dbReference>
<keyword evidence="1" id="KW-0560">Oxidoreductase</keyword>
<reference evidence="3 4" key="1">
    <citation type="journal article" date="2014" name="Int. J. Syst. Evol. Microbiol.">
        <title>Complete genome sequence of Corynebacterium casei LMG S-19264T (=DSM 44701T), isolated from a smear-ripened cheese.</title>
        <authorList>
            <consortium name="US DOE Joint Genome Institute (JGI-PGF)"/>
            <person name="Walter F."/>
            <person name="Albersmeier A."/>
            <person name="Kalinowski J."/>
            <person name="Ruckert C."/>
        </authorList>
    </citation>
    <scope>NUCLEOTIDE SEQUENCE [LARGE SCALE GENOMIC DNA]</scope>
    <source>
        <strain evidence="3 4">KCTC 19473</strain>
    </source>
</reference>
<comment type="caution">
    <text evidence="3">The sequence shown here is derived from an EMBL/GenBank/DDBJ whole genome shotgun (WGS) entry which is preliminary data.</text>
</comment>
<sequence length="418" mass="45689">MSTDTTCLIVGGGPAGMIAGLLLARAGVEVTVLEKHADFLRDFRGDTVHPSTLRLLDELGLGERFDALPQSRLEQVAFPLGEQSVTIADFRRLRTSRPYIAMVPQWDLLDLLAEAAHEEPTFTLRMNTRATELLRENGRVVGARHEGPDGTGETRARLTLACDGRGSLLRDLSGLQSREFPVDIDAWWFRLPGSASQEFALAPRTAEGRFMVIFPREGYLQIAYIGHKGADAQLRERGIAAFRDDIAELAPEFADRTEALRSMDDVKHLDVRVDRLRRWHTDGLLCIGDAAHAMSPVGGVGINLAVQDAVGAATLLAGPLRKGGPTPAELAQVRRRRLPPTVVVQTLQRLIHRNVVTPILTGRRAGPPKPVVEALRRFPALTRVPAFLIGMGVRSEHAPAFARRAAGAVEKPVDAPRD</sequence>
<dbReference type="Proteomes" id="UP000654947">
    <property type="component" value="Unassembled WGS sequence"/>
</dbReference>
<dbReference type="RefSeq" id="WP_193517180.1">
    <property type="nucleotide sequence ID" value="NZ_BMXL01000001.1"/>
</dbReference>
<dbReference type="GO" id="GO:0071949">
    <property type="term" value="F:FAD binding"/>
    <property type="evidence" value="ECO:0007669"/>
    <property type="project" value="InterPro"/>
</dbReference>
<dbReference type="InterPro" id="IPR036188">
    <property type="entry name" value="FAD/NAD-bd_sf"/>
</dbReference>
<protein>
    <submittedName>
        <fullName evidence="3">Oxidoreductase</fullName>
    </submittedName>
</protein>
<dbReference type="Gene3D" id="3.50.50.60">
    <property type="entry name" value="FAD/NAD(P)-binding domain"/>
    <property type="match status" value="2"/>
</dbReference>